<accession>A0A1I7TIH3</accession>
<name>A0A1I7TIH3_9PELO</name>
<reference evidence="9" key="1">
    <citation type="submission" date="2016-11" db="UniProtKB">
        <authorList>
            <consortium name="WormBaseParasite"/>
        </authorList>
    </citation>
    <scope>IDENTIFICATION</scope>
</reference>
<dbReference type="GO" id="GO:0043565">
    <property type="term" value="F:sequence-specific DNA binding"/>
    <property type="evidence" value="ECO:0007669"/>
    <property type="project" value="TreeGrafter"/>
</dbReference>
<evidence type="ECO:0000256" key="1">
    <source>
        <dbReference type="ARBA" id="ARBA00022723"/>
    </source>
</evidence>
<dbReference type="Gene3D" id="3.30.160.60">
    <property type="entry name" value="Classic Zinc Finger"/>
    <property type="match status" value="1"/>
</dbReference>
<evidence type="ECO:0000259" key="7">
    <source>
        <dbReference type="PROSITE" id="PS50157"/>
    </source>
</evidence>
<keyword evidence="4" id="KW-0862">Zinc</keyword>
<dbReference type="InterPro" id="IPR013087">
    <property type="entry name" value="Znf_C2H2_type"/>
</dbReference>
<dbReference type="SUPFAM" id="SSF57667">
    <property type="entry name" value="beta-beta-alpha zinc fingers"/>
    <property type="match status" value="2"/>
</dbReference>
<keyword evidence="8" id="KW-1185">Reference proteome</keyword>
<evidence type="ECO:0000256" key="2">
    <source>
        <dbReference type="ARBA" id="ARBA00022737"/>
    </source>
</evidence>
<dbReference type="PANTHER" id="PTHR24408:SF47">
    <property type="entry name" value="ZINC FINGER PROTEIN HAM-2"/>
    <property type="match status" value="1"/>
</dbReference>
<dbReference type="Proteomes" id="UP000095282">
    <property type="component" value="Unplaced"/>
</dbReference>
<feature type="domain" description="C2H2-type" evidence="7">
    <location>
        <begin position="105"/>
        <end position="133"/>
    </location>
</feature>
<evidence type="ECO:0000313" key="9">
    <source>
        <dbReference type="WBParaSite" id="Csp11.Scaffold622.g6264.t2"/>
    </source>
</evidence>
<feature type="compositionally biased region" description="Low complexity" evidence="6">
    <location>
        <begin position="378"/>
        <end position="394"/>
    </location>
</feature>
<proteinExistence type="predicted"/>
<keyword evidence="2" id="KW-0677">Repeat</keyword>
<evidence type="ECO:0000256" key="4">
    <source>
        <dbReference type="ARBA" id="ARBA00022833"/>
    </source>
</evidence>
<dbReference type="WBParaSite" id="Csp11.Scaffold622.g6264.t2">
    <property type="protein sequence ID" value="Csp11.Scaffold622.g6264.t2"/>
    <property type="gene ID" value="Csp11.Scaffold622.g6264"/>
</dbReference>
<organism evidence="8 9">
    <name type="scientific">Caenorhabditis tropicalis</name>
    <dbReference type="NCBI Taxonomy" id="1561998"/>
    <lineage>
        <taxon>Eukaryota</taxon>
        <taxon>Metazoa</taxon>
        <taxon>Ecdysozoa</taxon>
        <taxon>Nematoda</taxon>
        <taxon>Chromadorea</taxon>
        <taxon>Rhabditida</taxon>
        <taxon>Rhabditina</taxon>
        <taxon>Rhabditomorpha</taxon>
        <taxon>Rhabditoidea</taxon>
        <taxon>Rhabditidae</taxon>
        <taxon>Peloderinae</taxon>
        <taxon>Caenorhabditis</taxon>
    </lineage>
</organism>
<dbReference type="STRING" id="1561998.A0A1I7TIH3"/>
<keyword evidence="1" id="KW-0479">Metal-binding</keyword>
<dbReference type="PANTHER" id="PTHR24408">
    <property type="entry name" value="ZINC FINGER PROTEIN"/>
    <property type="match status" value="1"/>
</dbReference>
<evidence type="ECO:0000256" key="5">
    <source>
        <dbReference type="PROSITE-ProRule" id="PRU00042"/>
    </source>
</evidence>
<dbReference type="PROSITE" id="PS50157">
    <property type="entry name" value="ZINC_FINGER_C2H2_2"/>
    <property type="match status" value="2"/>
</dbReference>
<feature type="region of interest" description="Disordered" evidence="6">
    <location>
        <begin position="368"/>
        <end position="395"/>
    </location>
</feature>
<dbReference type="GO" id="GO:0008270">
    <property type="term" value="F:zinc ion binding"/>
    <property type="evidence" value="ECO:0007669"/>
    <property type="project" value="UniProtKB-KW"/>
</dbReference>
<dbReference type="SMART" id="SM00355">
    <property type="entry name" value="ZnF_C2H2"/>
    <property type="match status" value="3"/>
</dbReference>
<dbReference type="AlphaFoldDB" id="A0A1I7TIH3"/>
<protein>
    <submittedName>
        <fullName evidence="9">C2H2-type domain-containing protein</fullName>
    </submittedName>
</protein>
<evidence type="ECO:0000256" key="6">
    <source>
        <dbReference type="SAM" id="MobiDB-lite"/>
    </source>
</evidence>
<evidence type="ECO:0000313" key="8">
    <source>
        <dbReference type="Proteomes" id="UP000095282"/>
    </source>
</evidence>
<dbReference type="GO" id="GO:0005634">
    <property type="term" value="C:nucleus"/>
    <property type="evidence" value="ECO:0007669"/>
    <property type="project" value="TreeGrafter"/>
</dbReference>
<dbReference type="PROSITE" id="PS00028">
    <property type="entry name" value="ZINC_FINGER_C2H2_1"/>
    <property type="match status" value="2"/>
</dbReference>
<keyword evidence="3 5" id="KW-0863">Zinc-finger</keyword>
<feature type="region of interest" description="Disordered" evidence="6">
    <location>
        <begin position="197"/>
        <end position="217"/>
    </location>
</feature>
<sequence>MKNLERAAVCLPILKYLVTVFEQTISPDGQDYRKREEVGYNGMHYTCTTLFLDAESNNKVPTHWVKEVIGIGVSFFLYPFSDIYSIRSTMPYRAELKRPDLKGSFPCSICQKVFCHSSSLSRHRMQAHFKSYTCTTCNDEIPSNDTLRSHMYRVHNITRMFMCRCCNWAFPDKTSLHIHMQSMLKNGTPGDAAVLAKSSDAGSCGSERNSPRRSPVFSPDILMQKRMLQAAANNNNIGSIFPNLLKSPDSKSMFPLDLSNMGSSQFLAAWLANNPINNAAFNLSSQQTPSKDSIESSNISDYDDLEVQTTEEDIKFEVESSDVSPRSVIVKSETNCKIKLEEADIDVEGDDDNEPQLKMSIDEKDIHISHDQPSPTVSDSHISGGSSSHSGESSKCFDCQVARGKLVAVEDKCRAYEKTIRDLQIQLELFRKFPTGPMPPVMLPPPMMPIPQPGPNNFLQNPAMRLLLNNLVHMNRPPMAP</sequence>
<dbReference type="eggNOG" id="KOG1721">
    <property type="taxonomic scope" value="Eukaryota"/>
</dbReference>
<dbReference type="GO" id="GO:0000981">
    <property type="term" value="F:DNA-binding transcription factor activity, RNA polymerase II-specific"/>
    <property type="evidence" value="ECO:0007669"/>
    <property type="project" value="TreeGrafter"/>
</dbReference>
<dbReference type="InterPro" id="IPR036236">
    <property type="entry name" value="Znf_C2H2_sf"/>
</dbReference>
<feature type="domain" description="C2H2-type" evidence="7">
    <location>
        <begin position="132"/>
        <end position="160"/>
    </location>
</feature>
<evidence type="ECO:0000256" key="3">
    <source>
        <dbReference type="ARBA" id="ARBA00022771"/>
    </source>
</evidence>